<sequence length="79" mass="9175">MPCLICSAFSDIQHITCTLEINTKAQKAQANTEAGVQLGGDYKHAYITTKDQFRYKTKQKCQIKKRNRRCHRWAEDVEI</sequence>
<reference evidence="1 2" key="1">
    <citation type="submission" date="2020-05" db="EMBL/GenBank/DDBJ databases">
        <authorList>
            <person name="Campoy J."/>
            <person name="Schneeberger K."/>
            <person name="Spophaly S."/>
        </authorList>
    </citation>
    <scope>NUCLEOTIDE SEQUENCE [LARGE SCALE GENOMIC DNA]</scope>
    <source>
        <strain evidence="1">PruArmRojPasFocal</strain>
    </source>
</reference>
<dbReference type="AlphaFoldDB" id="A0A6J5UHW7"/>
<evidence type="ECO:0000313" key="2">
    <source>
        <dbReference type="Proteomes" id="UP000507222"/>
    </source>
</evidence>
<protein>
    <submittedName>
        <fullName evidence="1">Uncharacterized protein</fullName>
    </submittedName>
</protein>
<dbReference type="EMBL" id="CAEKDK010000003">
    <property type="protein sequence ID" value="CAB4273718.1"/>
    <property type="molecule type" value="Genomic_DNA"/>
</dbReference>
<gene>
    <name evidence="1" type="ORF">CURHAP_LOCUS21827</name>
</gene>
<proteinExistence type="predicted"/>
<accession>A0A6J5UHW7</accession>
<organism evidence="1 2">
    <name type="scientific">Prunus armeniaca</name>
    <name type="common">Apricot</name>
    <name type="synonym">Armeniaca vulgaris</name>
    <dbReference type="NCBI Taxonomy" id="36596"/>
    <lineage>
        <taxon>Eukaryota</taxon>
        <taxon>Viridiplantae</taxon>
        <taxon>Streptophyta</taxon>
        <taxon>Embryophyta</taxon>
        <taxon>Tracheophyta</taxon>
        <taxon>Spermatophyta</taxon>
        <taxon>Magnoliopsida</taxon>
        <taxon>eudicotyledons</taxon>
        <taxon>Gunneridae</taxon>
        <taxon>Pentapetalae</taxon>
        <taxon>rosids</taxon>
        <taxon>fabids</taxon>
        <taxon>Rosales</taxon>
        <taxon>Rosaceae</taxon>
        <taxon>Amygdaloideae</taxon>
        <taxon>Amygdaleae</taxon>
        <taxon>Prunus</taxon>
    </lineage>
</organism>
<evidence type="ECO:0000313" key="1">
    <source>
        <dbReference type="EMBL" id="CAB4273718.1"/>
    </source>
</evidence>
<dbReference type="Proteomes" id="UP000507222">
    <property type="component" value="Unassembled WGS sequence"/>
</dbReference>
<name>A0A6J5UHW7_PRUAR</name>